<protein>
    <submittedName>
        <fullName evidence="2">Uncharacterized protein</fullName>
    </submittedName>
</protein>
<dbReference type="Proteomes" id="UP000015106">
    <property type="component" value="Chromosome 2"/>
</dbReference>
<reference evidence="2" key="2">
    <citation type="submission" date="2018-03" db="EMBL/GenBank/DDBJ databases">
        <title>The Triticum urartu genome reveals the dynamic nature of wheat genome evolution.</title>
        <authorList>
            <person name="Ling H."/>
            <person name="Ma B."/>
            <person name="Shi X."/>
            <person name="Liu H."/>
            <person name="Dong L."/>
            <person name="Sun H."/>
            <person name="Cao Y."/>
            <person name="Gao Q."/>
            <person name="Zheng S."/>
            <person name="Li Y."/>
            <person name="Yu Y."/>
            <person name="Du H."/>
            <person name="Qi M."/>
            <person name="Li Y."/>
            <person name="Yu H."/>
            <person name="Cui Y."/>
            <person name="Wang N."/>
            <person name="Chen C."/>
            <person name="Wu H."/>
            <person name="Zhao Y."/>
            <person name="Zhang J."/>
            <person name="Li Y."/>
            <person name="Zhou W."/>
            <person name="Zhang B."/>
            <person name="Hu W."/>
            <person name="Eijk M."/>
            <person name="Tang J."/>
            <person name="Witsenboer H."/>
            <person name="Zhao S."/>
            <person name="Li Z."/>
            <person name="Zhang A."/>
            <person name="Wang D."/>
            <person name="Liang C."/>
        </authorList>
    </citation>
    <scope>NUCLEOTIDE SEQUENCE [LARGE SCALE GENOMIC DNA]</scope>
    <source>
        <strain evidence="2">cv. G1812</strain>
    </source>
</reference>
<evidence type="ECO:0000313" key="2">
    <source>
        <dbReference type="EnsemblPlants" id="TuG1812G0200002811.01.T01"/>
    </source>
</evidence>
<keyword evidence="3" id="KW-1185">Reference proteome</keyword>
<evidence type="ECO:0000256" key="1">
    <source>
        <dbReference type="SAM" id="MobiDB-lite"/>
    </source>
</evidence>
<organism evidence="2 3">
    <name type="scientific">Triticum urartu</name>
    <name type="common">Red wild einkorn</name>
    <name type="synonym">Crithodium urartu</name>
    <dbReference type="NCBI Taxonomy" id="4572"/>
    <lineage>
        <taxon>Eukaryota</taxon>
        <taxon>Viridiplantae</taxon>
        <taxon>Streptophyta</taxon>
        <taxon>Embryophyta</taxon>
        <taxon>Tracheophyta</taxon>
        <taxon>Spermatophyta</taxon>
        <taxon>Magnoliopsida</taxon>
        <taxon>Liliopsida</taxon>
        <taxon>Poales</taxon>
        <taxon>Poaceae</taxon>
        <taxon>BOP clade</taxon>
        <taxon>Pooideae</taxon>
        <taxon>Triticodae</taxon>
        <taxon>Triticeae</taxon>
        <taxon>Triticinae</taxon>
        <taxon>Triticum</taxon>
    </lineage>
</organism>
<dbReference type="AlphaFoldDB" id="A0A8R7PET3"/>
<evidence type="ECO:0000313" key="3">
    <source>
        <dbReference type="Proteomes" id="UP000015106"/>
    </source>
</evidence>
<reference evidence="2" key="3">
    <citation type="submission" date="2022-06" db="UniProtKB">
        <authorList>
            <consortium name="EnsemblPlants"/>
        </authorList>
    </citation>
    <scope>IDENTIFICATION</scope>
</reference>
<proteinExistence type="predicted"/>
<accession>A0A8R7PET3</accession>
<dbReference type="Gramene" id="TuG1812G0200002811.01.T01">
    <property type="protein sequence ID" value="TuG1812G0200002811.01.T01"/>
    <property type="gene ID" value="TuG1812G0200002811.01"/>
</dbReference>
<name>A0A8R7PET3_TRIUA</name>
<dbReference type="EnsemblPlants" id="TuG1812G0200002811.01.T01">
    <property type="protein sequence ID" value="TuG1812G0200002811.01.T01"/>
    <property type="gene ID" value="TuG1812G0200002811.01"/>
</dbReference>
<sequence>PPSSPLPSEGFSHSREHSGGTRAPLAREIPRATSSSSPASSTCSLRCFEVTAVVQPSRRSSRSTSSTMLLSVSDHRELLRAVLAKLLWEHRGKGVEQQANIHPSSPPPRKAYAVSV</sequence>
<feature type="compositionally biased region" description="Low complexity" evidence="1">
    <location>
        <begin position="31"/>
        <end position="42"/>
    </location>
</feature>
<feature type="region of interest" description="Disordered" evidence="1">
    <location>
        <begin position="1"/>
        <end position="42"/>
    </location>
</feature>
<reference evidence="3" key="1">
    <citation type="journal article" date="2013" name="Nature">
        <title>Draft genome of the wheat A-genome progenitor Triticum urartu.</title>
        <authorList>
            <person name="Ling H.Q."/>
            <person name="Zhao S."/>
            <person name="Liu D."/>
            <person name="Wang J."/>
            <person name="Sun H."/>
            <person name="Zhang C."/>
            <person name="Fan H."/>
            <person name="Li D."/>
            <person name="Dong L."/>
            <person name="Tao Y."/>
            <person name="Gao C."/>
            <person name="Wu H."/>
            <person name="Li Y."/>
            <person name="Cui Y."/>
            <person name="Guo X."/>
            <person name="Zheng S."/>
            <person name="Wang B."/>
            <person name="Yu K."/>
            <person name="Liang Q."/>
            <person name="Yang W."/>
            <person name="Lou X."/>
            <person name="Chen J."/>
            <person name="Feng M."/>
            <person name="Jian J."/>
            <person name="Zhang X."/>
            <person name="Luo G."/>
            <person name="Jiang Y."/>
            <person name="Liu J."/>
            <person name="Wang Z."/>
            <person name="Sha Y."/>
            <person name="Zhang B."/>
            <person name="Wu H."/>
            <person name="Tang D."/>
            <person name="Shen Q."/>
            <person name="Xue P."/>
            <person name="Zou S."/>
            <person name="Wang X."/>
            <person name="Liu X."/>
            <person name="Wang F."/>
            <person name="Yang Y."/>
            <person name="An X."/>
            <person name="Dong Z."/>
            <person name="Zhang K."/>
            <person name="Zhang X."/>
            <person name="Luo M.C."/>
            <person name="Dvorak J."/>
            <person name="Tong Y."/>
            <person name="Wang J."/>
            <person name="Yang H."/>
            <person name="Li Z."/>
            <person name="Wang D."/>
            <person name="Zhang A."/>
            <person name="Wang J."/>
        </authorList>
    </citation>
    <scope>NUCLEOTIDE SEQUENCE</scope>
    <source>
        <strain evidence="3">cv. G1812</strain>
    </source>
</reference>
<feature type="region of interest" description="Disordered" evidence="1">
    <location>
        <begin position="96"/>
        <end position="116"/>
    </location>
</feature>